<proteinExistence type="predicted"/>
<comment type="caution">
    <text evidence="2">The sequence shown here is derived from an EMBL/GenBank/DDBJ whole genome shotgun (WGS) entry which is preliminary data.</text>
</comment>
<name>A0A9D2SP31_9FIRM</name>
<feature type="transmembrane region" description="Helical" evidence="1">
    <location>
        <begin position="7"/>
        <end position="24"/>
    </location>
</feature>
<keyword evidence="1" id="KW-0812">Transmembrane</keyword>
<organism evidence="2 3">
    <name type="scientific">Candidatus Fusicatenibacter intestinigallinarum</name>
    <dbReference type="NCBI Taxonomy" id="2838598"/>
    <lineage>
        <taxon>Bacteria</taxon>
        <taxon>Bacillati</taxon>
        <taxon>Bacillota</taxon>
        <taxon>Clostridia</taxon>
        <taxon>Lachnospirales</taxon>
        <taxon>Lachnospiraceae</taxon>
        <taxon>Fusicatenibacter</taxon>
    </lineage>
</organism>
<evidence type="ECO:0000313" key="2">
    <source>
        <dbReference type="EMBL" id="HJC16003.1"/>
    </source>
</evidence>
<dbReference type="EMBL" id="DWWU01000038">
    <property type="protein sequence ID" value="HJC16003.1"/>
    <property type="molecule type" value="Genomic_DNA"/>
</dbReference>
<protein>
    <submittedName>
        <fullName evidence="2">Uncharacterized protein</fullName>
    </submittedName>
</protein>
<evidence type="ECO:0000256" key="1">
    <source>
        <dbReference type="SAM" id="Phobius"/>
    </source>
</evidence>
<reference evidence="2" key="2">
    <citation type="submission" date="2021-04" db="EMBL/GenBank/DDBJ databases">
        <authorList>
            <person name="Gilroy R."/>
        </authorList>
    </citation>
    <scope>NUCLEOTIDE SEQUENCE</scope>
    <source>
        <strain evidence="2">CHK185-5351</strain>
    </source>
</reference>
<keyword evidence="1" id="KW-1133">Transmembrane helix</keyword>
<sequence>MLYVIDFVLLIGCILIFSAGIVWAFRSEDYSKNPLHRLYCLLSMMYLRMSDFLMKGYDALRDGKEQLCSRMFGSGSVPLTTGGKTWSDESYMAGGGTAKTSGFMKNSRYNMKVLK</sequence>
<gene>
    <name evidence="2" type="ORF">H9705_09330</name>
</gene>
<evidence type="ECO:0000313" key="3">
    <source>
        <dbReference type="Proteomes" id="UP000823849"/>
    </source>
</evidence>
<reference evidence="2" key="1">
    <citation type="journal article" date="2021" name="PeerJ">
        <title>Extensive microbial diversity within the chicken gut microbiome revealed by metagenomics and culture.</title>
        <authorList>
            <person name="Gilroy R."/>
            <person name="Ravi A."/>
            <person name="Getino M."/>
            <person name="Pursley I."/>
            <person name="Horton D.L."/>
            <person name="Alikhan N.F."/>
            <person name="Baker D."/>
            <person name="Gharbi K."/>
            <person name="Hall N."/>
            <person name="Watson M."/>
            <person name="Adriaenssens E.M."/>
            <person name="Foster-Nyarko E."/>
            <person name="Jarju S."/>
            <person name="Secka A."/>
            <person name="Antonio M."/>
            <person name="Oren A."/>
            <person name="Chaudhuri R.R."/>
            <person name="La Ragione R."/>
            <person name="Hildebrand F."/>
            <person name="Pallen M.J."/>
        </authorList>
    </citation>
    <scope>NUCLEOTIDE SEQUENCE</scope>
    <source>
        <strain evidence="2">CHK185-5351</strain>
    </source>
</reference>
<keyword evidence="1" id="KW-0472">Membrane</keyword>
<dbReference type="AlphaFoldDB" id="A0A9D2SP31"/>
<accession>A0A9D2SP31</accession>
<dbReference type="Proteomes" id="UP000823849">
    <property type="component" value="Unassembled WGS sequence"/>
</dbReference>